<dbReference type="InterPro" id="IPR002569">
    <property type="entry name" value="Met_Sox_Rdtase_MsrA_dom"/>
</dbReference>
<comment type="catalytic activity">
    <reaction evidence="3">
        <text>[thioredoxin]-disulfide + L-methionine + H2O = L-methionine (S)-S-oxide + [thioredoxin]-dithiol</text>
        <dbReference type="Rhea" id="RHEA:19993"/>
        <dbReference type="Rhea" id="RHEA-COMP:10698"/>
        <dbReference type="Rhea" id="RHEA-COMP:10700"/>
        <dbReference type="ChEBI" id="CHEBI:15377"/>
        <dbReference type="ChEBI" id="CHEBI:29950"/>
        <dbReference type="ChEBI" id="CHEBI:50058"/>
        <dbReference type="ChEBI" id="CHEBI:57844"/>
        <dbReference type="ChEBI" id="CHEBI:58772"/>
        <dbReference type="EC" id="1.8.4.11"/>
    </reaction>
</comment>
<reference evidence="5 6" key="1">
    <citation type="submission" date="2019-08" db="EMBL/GenBank/DDBJ databases">
        <authorList>
            <person name="Vazquez-Campos X."/>
        </authorList>
    </citation>
    <scope>NUCLEOTIDE SEQUENCE [LARGE SCALE GENOMIC DNA]</scope>
    <source>
        <strain evidence="5">LFW-283_2</strain>
    </source>
</reference>
<gene>
    <name evidence="5" type="primary">msrB</name>
    <name evidence="3" type="synonym">msrA</name>
    <name evidence="5" type="ORF">LFW2832_00661</name>
</gene>
<evidence type="ECO:0000313" key="5">
    <source>
        <dbReference type="EMBL" id="VVC03990.1"/>
    </source>
</evidence>
<dbReference type="Gene3D" id="3.30.1060.10">
    <property type="entry name" value="Peptide methionine sulphoxide reductase MsrA"/>
    <property type="match status" value="1"/>
</dbReference>
<dbReference type="AlphaFoldDB" id="A0A5E4LPN5"/>
<dbReference type="PANTHER" id="PTHR43774">
    <property type="entry name" value="PEPTIDE METHIONINE SULFOXIDE REDUCTASE"/>
    <property type="match status" value="1"/>
</dbReference>
<name>A0A5E4LPN5_9ARCH</name>
<dbReference type="SUPFAM" id="SSF51316">
    <property type="entry name" value="Mss4-like"/>
    <property type="match status" value="1"/>
</dbReference>
<dbReference type="SUPFAM" id="SSF55068">
    <property type="entry name" value="Peptide methionine sulfoxide reductase"/>
    <property type="match status" value="1"/>
</dbReference>
<dbReference type="InterPro" id="IPR002579">
    <property type="entry name" value="Met_Sox_Rdtase_MsrB_dom"/>
</dbReference>
<dbReference type="GO" id="GO:0008113">
    <property type="term" value="F:peptide-methionine (S)-S-oxide reductase activity"/>
    <property type="evidence" value="ECO:0007669"/>
    <property type="project" value="UniProtKB-UniRule"/>
</dbReference>
<dbReference type="HAMAP" id="MF_01401">
    <property type="entry name" value="MsrA"/>
    <property type="match status" value="1"/>
</dbReference>
<dbReference type="GO" id="GO:0033743">
    <property type="term" value="F:peptide-methionine (R)-S-oxide reductase activity"/>
    <property type="evidence" value="ECO:0007669"/>
    <property type="project" value="InterPro"/>
</dbReference>
<dbReference type="GO" id="GO:0033744">
    <property type="term" value="F:L-methionine:thioredoxin-disulfide S-oxidoreductase activity"/>
    <property type="evidence" value="ECO:0007669"/>
    <property type="project" value="RHEA"/>
</dbReference>
<organism evidence="5 6">
    <name type="scientific">Candidatus Bilamarchaeum dharawalense</name>
    <dbReference type="NCBI Taxonomy" id="2885759"/>
    <lineage>
        <taxon>Archaea</taxon>
        <taxon>Candidatus Micrarchaeota</taxon>
        <taxon>Candidatus Micrarchaeia</taxon>
        <taxon>Candidatus Anstonellales</taxon>
        <taxon>Candidatus Bilamarchaeaceae</taxon>
        <taxon>Candidatus Bilamarchaeum</taxon>
    </lineage>
</organism>
<keyword evidence="2" id="KW-0511">Multifunctional enzyme</keyword>
<evidence type="ECO:0000256" key="3">
    <source>
        <dbReference type="HAMAP-Rule" id="MF_01401"/>
    </source>
</evidence>
<dbReference type="Gene3D" id="2.170.150.20">
    <property type="entry name" value="Peptide methionine sulfoxide reductase"/>
    <property type="match status" value="1"/>
</dbReference>
<dbReference type="InterPro" id="IPR036509">
    <property type="entry name" value="Met_Sox_Rdtase_MsrA_sf"/>
</dbReference>
<accession>A0A5E4LPN5</accession>
<evidence type="ECO:0000313" key="6">
    <source>
        <dbReference type="Proteomes" id="UP000789941"/>
    </source>
</evidence>
<dbReference type="PANTHER" id="PTHR43774:SF1">
    <property type="entry name" value="PEPTIDE METHIONINE SULFOXIDE REDUCTASE MSRA 2"/>
    <property type="match status" value="1"/>
</dbReference>
<dbReference type="NCBIfam" id="TIGR00401">
    <property type="entry name" value="msrA"/>
    <property type="match status" value="1"/>
</dbReference>
<dbReference type="Proteomes" id="UP000789941">
    <property type="component" value="Unassembled WGS sequence"/>
</dbReference>
<dbReference type="Pfam" id="PF01625">
    <property type="entry name" value="PMSR"/>
    <property type="match status" value="1"/>
</dbReference>
<dbReference type="NCBIfam" id="NF004042">
    <property type="entry name" value="PRK05550.1"/>
    <property type="match status" value="1"/>
</dbReference>
<feature type="active site" evidence="3">
    <location>
        <position position="131"/>
    </location>
</feature>
<evidence type="ECO:0000256" key="2">
    <source>
        <dbReference type="ARBA" id="ARBA00023268"/>
    </source>
</evidence>
<comment type="function">
    <text evidence="3">Has an important function as a repair enzyme for proteins that have been inactivated by oxidation. Catalyzes the reversible oxidation-reduction of methionine sulfoxide in proteins to methionine.</text>
</comment>
<sequence>MRMKRLTREEEDVIVRKGTEHPFTGEYDKFFKDGMFVCRRCNAPLYLSRDKFDAHCGWPSFDQEIHGRVKRLPDGMRTEIQCAKCGAHLGHVFEGENWTRKNTRHCINSISMRFIPKEKLKLETVVLGAGCFWCSEAVFLMVPGIFSVIPGYAGGTVENPNYKQVSEGTTGHSEVVKLEYDSKEIAFRGILELFFAMHDPTTPNKQGHDEGSQYRSIILYSSMKQKKEAEKFLEKIQDEFAAPIVTEIKKLEKFYPAEKYHQHYYENNQNQPYCRMIISPKLDKIKKLFKFF</sequence>
<feature type="domain" description="MsrB" evidence="4">
    <location>
        <begin position="1"/>
        <end position="117"/>
    </location>
</feature>
<dbReference type="NCBIfam" id="NF004036">
    <property type="entry name" value="PRK05508.1"/>
    <property type="match status" value="1"/>
</dbReference>
<evidence type="ECO:0000256" key="1">
    <source>
        <dbReference type="ARBA" id="ARBA00023002"/>
    </source>
</evidence>
<comment type="catalytic activity">
    <reaction evidence="3">
        <text>L-methionyl-[protein] + [thioredoxin]-disulfide + H2O = L-methionyl-(S)-S-oxide-[protein] + [thioredoxin]-dithiol</text>
        <dbReference type="Rhea" id="RHEA:14217"/>
        <dbReference type="Rhea" id="RHEA-COMP:10698"/>
        <dbReference type="Rhea" id="RHEA-COMP:10700"/>
        <dbReference type="Rhea" id="RHEA-COMP:12313"/>
        <dbReference type="Rhea" id="RHEA-COMP:12315"/>
        <dbReference type="ChEBI" id="CHEBI:15377"/>
        <dbReference type="ChEBI" id="CHEBI:16044"/>
        <dbReference type="ChEBI" id="CHEBI:29950"/>
        <dbReference type="ChEBI" id="CHEBI:44120"/>
        <dbReference type="ChEBI" id="CHEBI:50058"/>
        <dbReference type="EC" id="1.8.4.11"/>
    </reaction>
</comment>
<dbReference type="InterPro" id="IPR011057">
    <property type="entry name" value="Mss4-like_sf"/>
</dbReference>
<keyword evidence="1 3" id="KW-0560">Oxidoreductase</keyword>
<dbReference type="EMBL" id="CABMJJ010000009">
    <property type="protein sequence ID" value="VVC03990.1"/>
    <property type="molecule type" value="Genomic_DNA"/>
</dbReference>
<comment type="caution">
    <text evidence="5">The sequence shown here is derived from an EMBL/GenBank/DDBJ whole genome shotgun (WGS) entry which is preliminary data.</text>
</comment>
<dbReference type="PROSITE" id="PS51790">
    <property type="entry name" value="MSRB"/>
    <property type="match status" value="1"/>
</dbReference>
<dbReference type="EC" id="1.8.4.11" evidence="3"/>
<dbReference type="NCBIfam" id="TIGR00357">
    <property type="entry name" value="peptide-methionine (R)-S-oxide reductase MsrB"/>
    <property type="match status" value="1"/>
</dbReference>
<protein>
    <recommendedName>
        <fullName evidence="3">Peptide methionine sulfoxide reductase MsrA</fullName>
        <shortName evidence="3">Protein-methionine-S-oxide reductase</shortName>
        <ecNumber evidence="3">1.8.4.11</ecNumber>
    </recommendedName>
    <alternativeName>
        <fullName evidence="3">Peptide-methionine (S)-S-oxide reductase</fullName>
        <shortName evidence="3">Peptide Met(O) reductase</shortName>
    </alternativeName>
</protein>
<evidence type="ECO:0000259" key="4">
    <source>
        <dbReference type="PROSITE" id="PS51790"/>
    </source>
</evidence>
<dbReference type="Pfam" id="PF01641">
    <property type="entry name" value="SelR"/>
    <property type="match status" value="1"/>
</dbReference>
<proteinExistence type="inferred from homology"/>
<comment type="similarity">
    <text evidence="3">Belongs to the MsrA Met sulfoxide reductase family.</text>
</comment>